<dbReference type="Proteomes" id="UP000272474">
    <property type="component" value="Unassembled WGS sequence"/>
</dbReference>
<evidence type="ECO:0000259" key="4">
    <source>
        <dbReference type="PROSITE" id="PS51186"/>
    </source>
</evidence>
<evidence type="ECO:0000313" key="5">
    <source>
        <dbReference type="EMBL" id="RKN45771.1"/>
    </source>
</evidence>
<name>A0A3A9ZBT3_9ACTN</name>
<feature type="compositionally biased region" description="Gly residues" evidence="3">
    <location>
        <begin position="205"/>
        <end position="215"/>
    </location>
</feature>
<accession>A0A3A9ZBT3</accession>
<feature type="compositionally biased region" description="Low complexity" evidence="3">
    <location>
        <begin position="195"/>
        <end position="204"/>
    </location>
</feature>
<keyword evidence="2" id="KW-0012">Acyltransferase</keyword>
<feature type="region of interest" description="Disordered" evidence="3">
    <location>
        <begin position="194"/>
        <end position="215"/>
    </location>
</feature>
<dbReference type="AlphaFoldDB" id="A0A3A9ZBT3"/>
<protein>
    <submittedName>
        <fullName evidence="5">GNAT family N-acetyltransferase</fullName>
    </submittedName>
</protein>
<dbReference type="Pfam" id="PF00583">
    <property type="entry name" value="Acetyltransf_1"/>
    <property type="match status" value="1"/>
</dbReference>
<comment type="caution">
    <text evidence="5">The sequence shown here is derived from an EMBL/GenBank/DDBJ whole genome shotgun (WGS) entry which is preliminary data.</text>
</comment>
<proteinExistence type="predicted"/>
<dbReference type="EMBL" id="RBAL01000002">
    <property type="protein sequence ID" value="RKN45771.1"/>
    <property type="molecule type" value="Genomic_DNA"/>
</dbReference>
<feature type="compositionally biased region" description="Polar residues" evidence="3">
    <location>
        <begin position="1"/>
        <end position="12"/>
    </location>
</feature>
<evidence type="ECO:0000256" key="2">
    <source>
        <dbReference type="ARBA" id="ARBA00023315"/>
    </source>
</evidence>
<organism evidence="5 6">
    <name type="scientific">Streptomyces hoynatensis</name>
    <dbReference type="NCBI Taxonomy" id="1141874"/>
    <lineage>
        <taxon>Bacteria</taxon>
        <taxon>Bacillati</taxon>
        <taxon>Actinomycetota</taxon>
        <taxon>Actinomycetes</taxon>
        <taxon>Kitasatosporales</taxon>
        <taxon>Streptomycetaceae</taxon>
        <taxon>Streptomyces</taxon>
    </lineage>
</organism>
<keyword evidence="1 5" id="KW-0808">Transferase</keyword>
<sequence>MKAVNTVNTTDAVNAGSAGSARHAEDPGPGADGALPPAEAGEGTVVRAEVTDPLAGPLLRGLEREYVARYGSGARAEMTRYPAGEFSPPHGLLLLLLAGGEPVAGGAYRRHDARTAELKRVWCHPAHRRRGLARRVLAELESAAARAGYRRIHLTTGPRQPEARALYLAAGYTPLFDTSAAPETLGPLPFEKLLAPAPAATPGPAAGGGAPGELP</sequence>
<feature type="compositionally biased region" description="Low complexity" evidence="3">
    <location>
        <begin position="27"/>
        <end position="42"/>
    </location>
</feature>
<gene>
    <name evidence="5" type="ORF">D7294_04760</name>
</gene>
<dbReference type="SUPFAM" id="SSF55729">
    <property type="entry name" value="Acyl-CoA N-acyltransferases (Nat)"/>
    <property type="match status" value="1"/>
</dbReference>
<evidence type="ECO:0000256" key="1">
    <source>
        <dbReference type="ARBA" id="ARBA00022679"/>
    </source>
</evidence>
<keyword evidence="6" id="KW-1185">Reference proteome</keyword>
<dbReference type="CDD" id="cd04301">
    <property type="entry name" value="NAT_SF"/>
    <property type="match status" value="1"/>
</dbReference>
<dbReference type="GO" id="GO:0016747">
    <property type="term" value="F:acyltransferase activity, transferring groups other than amino-acyl groups"/>
    <property type="evidence" value="ECO:0007669"/>
    <property type="project" value="InterPro"/>
</dbReference>
<evidence type="ECO:0000256" key="3">
    <source>
        <dbReference type="SAM" id="MobiDB-lite"/>
    </source>
</evidence>
<feature type="domain" description="N-acetyltransferase" evidence="4">
    <location>
        <begin position="46"/>
        <end position="195"/>
    </location>
</feature>
<dbReference type="InterPro" id="IPR000182">
    <property type="entry name" value="GNAT_dom"/>
</dbReference>
<feature type="region of interest" description="Disordered" evidence="3">
    <location>
        <begin position="1"/>
        <end position="42"/>
    </location>
</feature>
<dbReference type="OrthoDB" id="70840at2"/>
<reference evidence="5 6" key="1">
    <citation type="journal article" date="2014" name="Int. J. Syst. Evol. Microbiol.">
        <title>Streptomyces hoynatensis sp. nov., isolated from deep marine sediment.</title>
        <authorList>
            <person name="Veyisoglu A."/>
            <person name="Sahin N."/>
        </authorList>
    </citation>
    <scope>NUCLEOTIDE SEQUENCE [LARGE SCALE GENOMIC DNA]</scope>
    <source>
        <strain evidence="5 6">KCTC 29097</strain>
    </source>
</reference>
<dbReference type="PANTHER" id="PTHR43877:SF2">
    <property type="entry name" value="AMINOALKYLPHOSPHONATE N-ACETYLTRANSFERASE-RELATED"/>
    <property type="match status" value="1"/>
</dbReference>
<dbReference type="InterPro" id="IPR016181">
    <property type="entry name" value="Acyl_CoA_acyltransferase"/>
</dbReference>
<dbReference type="Gene3D" id="3.40.630.30">
    <property type="match status" value="1"/>
</dbReference>
<dbReference type="InterPro" id="IPR050832">
    <property type="entry name" value="Bact_Acetyltransf"/>
</dbReference>
<dbReference type="PROSITE" id="PS51186">
    <property type="entry name" value="GNAT"/>
    <property type="match status" value="1"/>
</dbReference>
<evidence type="ECO:0000313" key="6">
    <source>
        <dbReference type="Proteomes" id="UP000272474"/>
    </source>
</evidence>
<dbReference type="PANTHER" id="PTHR43877">
    <property type="entry name" value="AMINOALKYLPHOSPHONATE N-ACETYLTRANSFERASE-RELATED-RELATED"/>
    <property type="match status" value="1"/>
</dbReference>